<name>K9ULE7_CHAP6</name>
<keyword evidence="2" id="KW-1185">Reference proteome</keyword>
<protein>
    <submittedName>
        <fullName evidence="1">Uncharacterized protein</fullName>
    </submittedName>
</protein>
<organism evidence="1 2">
    <name type="scientific">Chamaesiphon minutus (strain ATCC 27169 / PCC 6605)</name>
    <dbReference type="NCBI Taxonomy" id="1173020"/>
    <lineage>
        <taxon>Bacteria</taxon>
        <taxon>Bacillati</taxon>
        <taxon>Cyanobacteriota</taxon>
        <taxon>Cyanophyceae</taxon>
        <taxon>Gomontiellales</taxon>
        <taxon>Chamaesiphonaceae</taxon>
        <taxon>Chamaesiphon</taxon>
    </lineage>
</organism>
<dbReference type="KEGG" id="cmp:Cha6605_4564"/>
<dbReference type="RefSeq" id="WP_015161582.1">
    <property type="nucleotide sequence ID" value="NC_019697.1"/>
</dbReference>
<dbReference type="OrthoDB" id="10006159at2"/>
<dbReference type="HOGENOM" id="CLU_1764743_0_0_3"/>
<proteinExistence type="predicted"/>
<dbReference type="Proteomes" id="UP000010366">
    <property type="component" value="Chromosome"/>
</dbReference>
<reference evidence="1 2" key="1">
    <citation type="submission" date="2012-05" db="EMBL/GenBank/DDBJ databases">
        <title>Finished chromosome of genome of Chamaesiphon sp. PCC 6605.</title>
        <authorList>
            <consortium name="US DOE Joint Genome Institute"/>
            <person name="Gugger M."/>
            <person name="Coursin T."/>
            <person name="Rippka R."/>
            <person name="Tandeau De Marsac N."/>
            <person name="Huntemann M."/>
            <person name="Wei C.-L."/>
            <person name="Han J."/>
            <person name="Detter J.C."/>
            <person name="Han C."/>
            <person name="Tapia R."/>
            <person name="Chen A."/>
            <person name="Kyrpides N."/>
            <person name="Mavromatis K."/>
            <person name="Markowitz V."/>
            <person name="Szeto E."/>
            <person name="Ivanova N."/>
            <person name="Pagani I."/>
            <person name="Pati A."/>
            <person name="Goodwin L."/>
            <person name="Nordberg H.P."/>
            <person name="Cantor M.N."/>
            <person name="Hua S.X."/>
            <person name="Woyke T."/>
            <person name="Kerfeld C.A."/>
        </authorList>
    </citation>
    <scope>NUCLEOTIDE SEQUENCE [LARGE SCALE GENOMIC DNA]</scope>
    <source>
        <strain evidence="2">ATCC 27169 / PCC 6605</strain>
    </source>
</reference>
<accession>K9ULE7</accession>
<dbReference type="AlphaFoldDB" id="K9ULE7"/>
<dbReference type="EMBL" id="CP003600">
    <property type="protein sequence ID" value="AFY95483.1"/>
    <property type="molecule type" value="Genomic_DNA"/>
</dbReference>
<sequence length="147" mass="16657">MTLTQDNDAAFLELVKANSQGELSPLEIGIHALKYVELSEGGRGKKGGLREYARELGRSEGTLRPYKEAAKILDIIKCVDIHALLDKANHLSHISKVQPQYWQQLTELLIEKDWSVKQTEVNVSAIKDIDIPECFWQWLNPETTQLS</sequence>
<dbReference type="STRING" id="1173020.Cha6605_4564"/>
<evidence type="ECO:0000313" key="2">
    <source>
        <dbReference type="Proteomes" id="UP000010366"/>
    </source>
</evidence>
<gene>
    <name evidence="1" type="ORF">Cha6605_4564</name>
</gene>
<evidence type="ECO:0000313" key="1">
    <source>
        <dbReference type="EMBL" id="AFY95483.1"/>
    </source>
</evidence>